<dbReference type="Gene3D" id="3.40.50.10540">
    <property type="entry name" value="Crotonobetainyl-coa:carnitine coa-transferase, domain 1"/>
    <property type="match status" value="1"/>
</dbReference>
<dbReference type="InterPro" id="IPR003673">
    <property type="entry name" value="CoA-Trfase_fam_III"/>
</dbReference>
<name>A0A381T446_9ZZZZ</name>
<dbReference type="EMBL" id="UINC01003803">
    <property type="protein sequence ID" value="SVA09377.1"/>
    <property type="molecule type" value="Genomic_DNA"/>
</dbReference>
<dbReference type="InterPro" id="IPR050483">
    <property type="entry name" value="CoA-transferase_III_domain"/>
</dbReference>
<evidence type="ECO:0008006" key="3">
    <source>
        <dbReference type="Google" id="ProtNLM"/>
    </source>
</evidence>
<proteinExistence type="predicted"/>
<dbReference type="PANTHER" id="PTHR48207:SF3">
    <property type="entry name" value="SUCCINATE--HYDROXYMETHYLGLUTARATE COA-TRANSFERASE"/>
    <property type="match status" value="1"/>
</dbReference>
<gene>
    <name evidence="2" type="ORF">METZ01_LOCUS62231</name>
</gene>
<dbReference type="Pfam" id="PF02515">
    <property type="entry name" value="CoA_transf_3"/>
    <property type="match status" value="1"/>
</dbReference>
<dbReference type="Gene3D" id="3.30.1540.10">
    <property type="entry name" value="formyl-coa transferase, domain 3"/>
    <property type="match status" value="1"/>
</dbReference>
<dbReference type="AlphaFoldDB" id="A0A381T446"/>
<reference evidence="2" key="1">
    <citation type="submission" date="2018-05" db="EMBL/GenBank/DDBJ databases">
        <authorList>
            <person name="Lanie J.A."/>
            <person name="Ng W.-L."/>
            <person name="Kazmierczak K.M."/>
            <person name="Andrzejewski T.M."/>
            <person name="Davidsen T.M."/>
            <person name="Wayne K.J."/>
            <person name="Tettelin H."/>
            <person name="Glass J.I."/>
            <person name="Rusch D."/>
            <person name="Podicherti R."/>
            <person name="Tsui H.-C.T."/>
            <person name="Winkler M.E."/>
        </authorList>
    </citation>
    <scope>NUCLEOTIDE SEQUENCE</scope>
</reference>
<dbReference type="InterPro" id="IPR044855">
    <property type="entry name" value="CoA-Trfase_III_dom3_sf"/>
</dbReference>
<dbReference type="SUPFAM" id="SSF89796">
    <property type="entry name" value="CoA-transferase family III (CaiB/BaiF)"/>
    <property type="match status" value="1"/>
</dbReference>
<accession>A0A381T446</accession>
<dbReference type="PANTHER" id="PTHR48207">
    <property type="entry name" value="SUCCINATE--HYDROXYMETHYLGLUTARATE COA-TRANSFERASE"/>
    <property type="match status" value="1"/>
</dbReference>
<evidence type="ECO:0000313" key="2">
    <source>
        <dbReference type="EMBL" id="SVA09377.1"/>
    </source>
</evidence>
<sequence>MVHILGLQFMGALPLSGYKVLDLTIARAGPTAVRLLADWGADVIKIEPPATAGSITGTRRGPDEQNLHRNKRGLCIDLKKSAGHALFLELAKQADVIVENFRADVKHRLKIDYESIYAVNERVIYASISGFGQEGPYSERPGVDQIVQGMSGLMSITGEPGRGPMRVGIAISDTAAGMFLGQGILLALLDRERTGKGQWVHTSLLESMLSKLDFQGARYTMLGDIPAQQGNDHPTAFPMGTFACADGFVNIAAPTQRMWTSFLDAVEDDQLRHREEYASARDRIRHKQQLKIDIESAIASLSTLELVEKLNDAGVPCGPINDIKGGFDNPQTEFLRMQMPAPHDELGDVQLIRSPINMSLHAHPDSFHHAAPDPGEHSRDVLASFEIDEARIDSLLKEGAIA</sequence>
<protein>
    <recommendedName>
        <fullName evidence="3">Formyl-CoA transferase</fullName>
    </recommendedName>
</protein>
<evidence type="ECO:0000256" key="1">
    <source>
        <dbReference type="ARBA" id="ARBA00022679"/>
    </source>
</evidence>
<keyword evidence="1" id="KW-0808">Transferase</keyword>
<organism evidence="2">
    <name type="scientific">marine metagenome</name>
    <dbReference type="NCBI Taxonomy" id="408172"/>
    <lineage>
        <taxon>unclassified sequences</taxon>
        <taxon>metagenomes</taxon>
        <taxon>ecological metagenomes</taxon>
    </lineage>
</organism>
<dbReference type="InterPro" id="IPR023606">
    <property type="entry name" value="CoA-Trfase_III_dom_1_sf"/>
</dbReference>
<dbReference type="GO" id="GO:0008410">
    <property type="term" value="F:CoA-transferase activity"/>
    <property type="evidence" value="ECO:0007669"/>
    <property type="project" value="TreeGrafter"/>
</dbReference>